<evidence type="ECO:0000313" key="1">
    <source>
        <dbReference type="EMBL" id="GAI75101.1"/>
    </source>
</evidence>
<organism evidence="1">
    <name type="scientific">marine sediment metagenome</name>
    <dbReference type="NCBI Taxonomy" id="412755"/>
    <lineage>
        <taxon>unclassified sequences</taxon>
        <taxon>metagenomes</taxon>
        <taxon>ecological metagenomes</taxon>
    </lineage>
</organism>
<proteinExistence type="predicted"/>
<comment type="caution">
    <text evidence="1">The sequence shown here is derived from an EMBL/GenBank/DDBJ whole genome shotgun (WGS) entry which is preliminary data.</text>
</comment>
<name>X1S7M6_9ZZZZ</name>
<dbReference type="EMBL" id="BARW01009016">
    <property type="protein sequence ID" value="GAI75101.1"/>
    <property type="molecule type" value="Genomic_DNA"/>
</dbReference>
<gene>
    <name evidence="1" type="ORF">S12H4_18287</name>
</gene>
<sequence length="121" mass="14147">RKNIANQYKKKLLGNYFKSNLWDELFNIALKERESAANDLIPFWIFDQGKAKIQRHIPAMPMSREKNQKIALSRSLAVYRLVFGQPRQEDLINFINSQVGAGIDNLKIDEIINYRIDLTPR</sequence>
<accession>X1S7M6</accession>
<reference evidence="1" key="1">
    <citation type="journal article" date="2014" name="Front. Microbiol.">
        <title>High frequency of phylogenetically diverse reductive dehalogenase-homologous genes in deep subseafloor sedimentary metagenomes.</title>
        <authorList>
            <person name="Kawai M."/>
            <person name="Futagami T."/>
            <person name="Toyoda A."/>
            <person name="Takaki Y."/>
            <person name="Nishi S."/>
            <person name="Hori S."/>
            <person name="Arai W."/>
            <person name="Tsubouchi T."/>
            <person name="Morono Y."/>
            <person name="Uchiyama I."/>
            <person name="Ito T."/>
            <person name="Fujiyama A."/>
            <person name="Inagaki F."/>
            <person name="Takami H."/>
        </authorList>
    </citation>
    <scope>NUCLEOTIDE SEQUENCE</scope>
    <source>
        <strain evidence="1">Expedition CK06-06</strain>
    </source>
</reference>
<dbReference type="AlphaFoldDB" id="X1S7M6"/>
<protein>
    <submittedName>
        <fullName evidence="1">Uncharacterized protein</fullName>
    </submittedName>
</protein>
<feature type="non-terminal residue" evidence="1">
    <location>
        <position position="1"/>
    </location>
</feature>